<feature type="compositionally biased region" description="Basic and acidic residues" evidence="2">
    <location>
        <begin position="525"/>
        <end position="538"/>
    </location>
</feature>
<dbReference type="Proteomes" id="UP001454036">
    <property type="component" value="Unassembled WGS sequence"/>
</dbReference>
<feature type="region of interest" description="Disordered" evidence="2">
    <location>
        <begin position="480"/>
        <end position="538"/>
    </location>
</feature>
<dbReference type="EMBL" id="BAABME010008346">
    <property type="protein sequence ID" value="GAA0172906.1"/>
    <property type="molecule type" value="Genomic_DNA"/>
</dbReference>
<dbReference type="PANTHER" id="PTHR35164">
    <property type="entry name" value="EXPRESSED PROTEIN"/>
    <property type="match status" value="1"/>
</dbReference>
<dbReference type="PANTHER" id="PTHR35164:SF9">
    <property type="entry name" value="EXPRESSED PROTEIN"/>
    <property type="match status" value="1"/>
</dbReference>
<feature type="coiled-coil region" evidence="1">
    <location>
        <begin position="335"/>
        <end position="454"/>
    </location>
</feature>
<evidence type="ECO:0000256" key="1">
    <source>
        <dbReference type="SAM" id="Coils"/>
    </source>
</evidence>
<comment type="caution">
    <text evidence="3">The sequence shown here is derived from an EMBL/GenBank/DDBJ whole genome shotgun (WGS) entry which is preliminary data.</text>
</comment>
<feature type="compositionally biased region" description="Basic and acidic residues" evidence="2">
    <location>
        <begin position="480"/>
        <end position="491"/>
    </location>
</feature>
<keyword evidence="1" id="KW-0175">Coiled coil</keyword>
<dbReference type="Gene3D" id="1.20.5.170">
    <property type="match status" value="1"/>
</dbReference>
<evidence type="ECO:0000256" key="2">
    <source>
        <dbReference type="SAM" id="MobiDB-lite"/>
    </source>
</evidence>
<accession>A0AAV3RC44</accession>
<sequence>MLRAKSRIGSTDLGHKSNSSIFSRSKLCRGDVIVSQIDSYALVSVDNKLQKRIDNDMIMQGEMEQLVEELNRTKEDLVAAEGVKVRLLDEIKKIKQDKKVMEIKNTEANELTAEVRSLNELLSNLKDELKQKDGKIKSLEMELENVKMLKTQLAARDSLIDRLRQELNDVRESNSHVTDLSAEGKRRIVELEAGVEKGKLSELKMVESLQHQTKLLEETKIELEEAKLELISLQKKVGSRDVNESRNKENIVQSKEDVESKKSELQLARDQLAEALDEVALVKNELRLVNNKLMQATGADETSKKAMDELAIALKEVATESNQWKEKHQSTLLEMEQVKAESEQLKDIIRITQERYQKLLDEAEKEIELYRNTAERLRLEAEESLLAWNDKEIGFVACIKTTEEEKAALEEALEEAETLTRSARDENFKLRDILKQAINEANAAKAAASIARDENSLLKDSLSGKDEAVPILNQKNERLQIDEVANKETNSKWKSSSSEDESVENEENGDSHHPYERTLNSEGHGSVDNHHLHDSDRDRNNFRRKKLFHRVSDIIMRKKMIL</sequence>
<feature type="coiled-coil region" evidence="1">
    <location>
        <begin position="206"/>
        <end position="292"/>
    </location>
</feature>
<feature type="coiled-coil region" evidence="1">
    <location>
        <begin position="63"/>
        <end position="180"/>
    </location>
</feature>
<feature type="compositionally biased region" description="Acidic residues" evidence="2">
    <location>
        <begin position="498"/>
        <end position="508"/>
    </location>
</feature>
<name>A0AAV3RC44_LITER</name>
<proteinExistence type="predicted"/>
<keyword evidence="4" id="KW-1185">Reference proteome</keyword>
<reference evidence="3 4" key="1">
    <citation type="submission" date="2024-01" db="EMBL/GenBank/DDBJ databases">
        <title>The complete chloroplast genome sequence of Lithospermum erythrorhizon: insights into the phylogenetic relationship among Boraginaceae species and the maternal lineages of purple gromwells.</title>
        <authorList>
            <person name="Okada T."/>
            <person name="Watanabe K."/>
        </authorList>
    </citation>
    <scope>NUCLEOTIDE SEQUENCE [LARGE SCALE GENOMIC DNA]</scope>
</reference>
<dbReference type="AlphaFoldDB" id="A0AAV3RC44"/>
<gene>
    <name evidence="3" type="ORF">LIER_26636</name>
</gene>
<protein>
    <submittedName>
        <fullName evidence="3">Actin binding motor protein</fullName>
    </submittedName>
</protein>
<evidence type="ECO:0000313" key="4">
    <source>
        <dbReference type="Proteomes" id="UP001454036"/>
    </source>
</evidence>
<organism evidence="3 4">
    <name type="scientific">Lithospermum erythrorhizon</name>
    <name type="common">Purple gromwell</name>
    <name type="synonym">Lithospermum officinale var. erythrorhizon</name>
    <dbReference type="NCBI Taxonomy" id="34254"/>
    <lineage>
        <taxon>Eukaryota</taxon>
        <taxon>Viridiplantae</taxon>
        <taxon>Streptophyta</taxon>
        <taxon>Embryophyta</taxon>
        <taxon>Tracheophyta</taxon>
        <taxon>Spermatophyta</taxon>
        <taxon>Magnoliopsida</taxon>
        <taxon>eudicotyledons</taxon>
        <taxon>Gunneridae</taxon>
        <taxon>Pentapetalae</taxon>
        <taxon>asterids</taxon>
        <taxon>lamiids</taxon>
        <taxon>Boraginales</taxon>
        <taxon>Boraginaceae</taxon>
        <taxon>Boraginoideae</taxon>
        <taxon>Lithospermeae</taxon>
        <taxon>Lithospermum</taxon>
    </lineage>
</organism>
<evidence type="ECO:0000313" key="3">
    <source>
        <dbReference type="EMBL" id="GAA0172906.1"/>
    </source>
</evidence>